<dbReference type="GO" id="GO:0020037">
    <property type="term" value="F:heme binding"/>
    <property type="evidence" value="ECO:0007669"/>
    <property type="project" value="InterPro"/>
</dbReference>
<dbReference type="SUPFAM" id="SSF48264">
    <property type="entry name" value="Cytochrome P450"/>
    <property type="match status" value="1"/>
</dbReference>
<organism evidence="1 2">
    <name type="scientific">Ganoderma sinense ZZ0214-1</name>
    <dbReference type="NCBI Taxonomy" id="1077348"/>
    <lineage>
        <taxon>Eukaryota</taxon>
        <taxon>Fungi</taxon>
        <taxon>Dikarya</taxon>
        <taxon>Basidiomycota</taxon>
        <taxon>Agaricomycotina</taxon>
        <taxon>Agaricomycetes</taxon>
        <taxon>Polyporales</taxon>
        <taxon>Polyporaceae</taxon>
        <taxon>Ganoderma</taxon>
    </lineage>
</organism>
<protein>
    <submittedName>
        <fullName evidence="1">Cytochrome P450</fullName>
    </submittedName>
</protein>
<gene>
    <name evidence="1" type="ORF">GSI_03298</name>
</gene>
<dbReference type="GO" id="GO:0004497">
    <property type="term" value="F:monooxygenase activity"/>
    <property type="evidence" value="ECO:0007669"/>
    <property type="project" value="InterPro"/>
</dbReference>
<keyword evidence="2" id="KW-1185">Reference proteome</keyword>
<dbReference type="EMBL" id="AYKW01000005">
    <property type="protein sequence ID" value="PIL34520.1"/>
    <property type="molecule type" value="Genomic_DNA"/>
</dbReference>
<dbReference type="OrthoDB" id="1470350at2759"/>
<dbReference type="STRING" id="1077348.A0A2G8SL93"/>
<reference evidence="1 2" key="1">
    <citation type="journal article" date="2015" name="Sci. Rep.">
        <title>Chromosome-level genome map provides insights into diverse defense mechanisms in the medicinal fungus Ganoderma sinense.</title>
        <authorList>
            <person name="Zhu Y."/>
            <person name="Xu J."/>
            <person name="Sun C."/>
            <person name="Zhou S."/>
            <person name="Xu H."/>
            <person name="Nelson D.R."/>
            <person name="Qian J."/>
            <person name="Song J."/>
            <person name="Luo H."/>
            <person name="Xiang L."/>
            <person name="Li Y."/>
            <person name="Xu Z."/>
            <person name="Ji A."/>
            <person name="Wang L."/>
            <person name="Lu S."/>
            <person name="Hayward A."/>
            <person name="Sun W."/>
            <person name="Li X."/>
            <person name="Schwartz D.C."/>
            <person name="Wang Y."/>
            <person name="Chen S."/>
        </authorList>
    </citation>
    <scope>NUCLEOTIDE SEQUENCE [LARGE SCALE GENOMIC DNA]</scope>
    <source>
        <strain evidence="1 2">ZZ0214-1</strain>
    </source>
</reference>
<dbReference type="GO" id="GO:0005506">
    <property type="term" value="F:iron ion binding"/>
    <property type="evidence" value="ECO:0007669"/>
    <property type="project" value="InterPro"/>
</dbReference>
<proteinExistence type="predicted"/>
<evidence type="ECO:0000313" key="1">
    <source>
        <dbReference type="EMBL" id="PIL34520.1"/>
    </source>
</evidence>
<name>A0A2G8SL93_9APHY</name>
<accession>A0A2G8SL93</accession>
<dbReference type="AlphaFoldDB" id="A0A2G8SL93"/>
<dbReference type="Gene3D" id="1.10.630.10">
    <property type="entry name" value="Cytochrome P450"/>
    <property type="match status" value="1"/>
</dbReference>
<evidence type="ECO:0000313" key="2">
    <source>
        <dbReference type="Proteomes" id="UP000230002"/>
    </source>
</evidence>
<sequence length="270" mass="30312">MLNRKTWKFLARTTETYGPIYLLKGHFEVRFKLFPRDSLQILPSVRSTAQGDGGLTQRPVIRNSNLHVFLGPSVLTTVGAAHRRQRKLLNPVFSAAHLRDMAHIFYSVARKMRSVLAARVPADGTEKVLDRNGWMARTTLEMLGQAGLGYSFDNFVEDSTDPYGESLKMFLLMPNENGLRLVRISDTMKESDGFKVCQLEMSTSPVLHAARQRGCQCVHSISEVVPVAMLSSFAFELTNQEITWNSSGVMHPTMGEESTKFGMLLKERAL</sequence>
<dbReference type="InterPro" id="IPR036396">
    <property type="entry name" value="Cyt_P450_sf"/>
</dbReference>
<dbReference type="GO" id="GO:0016705">
    <property type="term" value="F:oxidoreductase activity, acting on paired donors, with incorporation or reduction of molecular oxygen"/>
    <property type="evidence" value="ECO:0007669"/>
    <property type="project" value="InterPro"/>
</dbReference>
<comment type="caution">
    <text evidence="1">The sequence shown here is derived from an EMBL/GenBank/DDBJ whole genome shotgun (WGS) entry which is preliminary data.</text>
</comment>
<dbReference type="Proteomes" id="UP000230002">
    <property type="component" value="Unassembled WGS sequence"/>
</dbReference>